<keyword evidence="1" id="KW-0472">Membrane</keyword>
<name>B9T4K5_RICCO</name>
<dbReference type="InParanoid" id="B9T4K5"/>
<reference evidence="3" key="1">
    <citation type="journal article" date="2010" name="Nat. Biotechnol.">
        <title>Draft genome sequence of the oilseed species Ricinus communis.</title>
        <authorList>
            <person name="Chan A.P."/>
            <person name="Crabtree J."/>
            <person name="Zhao Q."/>
            <person name="Lorenzi H."/>
            <person name="Orvis J."/>
            <person name="Puiu D."/>
            <person name="Melake-Berhan A."/>
            <person name="Jones K.M."/>
            <person name="Redman J."/>
            <person name="Chen G."/>
            <person name="Cahoon E.B."/>
            <person name="Gedil M."/>
            <person name="Stanke M."/>
            <person name="Haas B.J."/>
            <person name="Wortman J.R."/>
            <person name="Fraser-Liggett C.M."/>
            <person name="Ravel J."/>
            <person name="Rabinowicz P.D."/>
        </authorList>
    </citation>
    <scope>NUCLEOTIDE SEQUENCE [LARGE SCALE GENOMIC DNA]</scope>
    <source>
        <strain evidence="3">cv. Hale</strain>
    </source>
</reference>
<keyword evidence="1" id="KW-1133">Transmembrane helix</keyword>
<sequence length="100" mass="11275">MGPLTPVIGTMKIASPSFSIDEWHIRSDSGRPMPMRLFTLFCLFFTPSFEMWSCVMIAVLGLKIRCPNHPTVISSSLYIELALNNPPLFSEDIELVFNIP</sequence>
<gene>
    <name evidence="2" type="ORF">RCOM_0478380</name>
</gene>
<evidence type="ECO:0000256" key="1">
    <source>
        <dbReference type="SAM" id="Phobius"/>
    </source>
</evidence>
<feature type="transmembrane region" description="Helical" evidence="1">
    <location>
        <begin position="37"/>
        <end position="62"/>
    </location>
</feature>
<keyword evidence="1" id="KW-0812">Transmembrane</keyword>
<dbReference type="Proteomes" id="UP000008311">
    <property type="component" value="Unassembled WGS sequence"/>
</dbReference>
<dbReference type="EMBL" id="EQ974474">
    <property type="protein sequence ID" value="EEF29211.1"/>
    <property type="molecule type" value="Genomic_DNA"/>
</dbReference>
<organism evidence="2 3">
    <name type="scientific">Ricinus communis</name>
    <name type="common">Castor bean</name>
    <dbReference type="NCBI Taxonomy" id="3988"/>
    <lineage>
        <taxon>Eukaryota</taxon>
        <taxon>Viridiplantae</taxon>
        <taxon>Streptophyta</taxon>
        <taxon>Embryophyta</taxon>
        <taxon>Tracheophyta</taxon>
        <taxon>Spermatophyta</taxon>
        <taxon>Magnoliopsida</taxon>
        <taxon>eudicotyledons</taxon>
        <taxon>Gunneridae</taxon>
        <taxon>Pentapetalae</taxon>
        <taxon>rosids</taxon>
        <taxon>fabids</taxon>
        <taxon>Malpighiales</taxon>
        <taxon>Euphorbiaceae</taxon>
        <taxon>Acalyphoideae</taxon>
        <taxon>Acalypheae</taxon>
        <taxon>Ricinus</taxon>
    </lineage>
</organism>
<evidence type="ECO:0000313" key="2">
    <source>
        <dbReference type="EMBL" id="EEF29211.1"/>
    </source>
</evidence>
<evidence type="ECO:0000313" key="3">
    <source>
        <dbReference type="Proteomes" id="UP000008311"/>
    </source>
</evidence>
<accession>B9T4K5</accession>
<keyword evidence="3" id="KW-1185">Reference proteome</keyword>
<proteinExistence type="predicted"/>
<dbReference type="AlphaFoldDB" id="B9T4K5"/>
<protein>
    <submittedName>
        <fullName evidence="2">Uncharacterized protein</fullName>
    </submittedName>
</protein>